<dbReference type="FunFam" id="3.20.10.10:FF:000002">
    <property type="entry name" value="D-alanine aminotransferase"/>
    <property type="match status" value="1"/>
</dbReference>
<dbReference type="InterPro" id="IPR043132">
    <property type="entry name" value="BCAT-like_C"/>
</dbReference>
<gene>
    <name evidence="4" type="ORF">CHF27_000100</name>
</gene>
<evidence type="ECO:0000313" key="5">
    <source>
        <dbReference type="Proteomes" id="UP000243494"/>
    </source>
</evidence>
<comment type="similarity">
    <text evidence="2">Belongs to the class-IV pyridoxal-phosphate-dependent aminotransferase family.</text>
</comment>
<dbReference type="PANTHER" id="PTHR42743">
    <property type="entry name" value="AMINO-ACID AMINOTRANSFERASE"/>
    <property type="match status" value="1"/>
</dbReference>
<name>A0A371IVZ6_9FIRM</name>
<dbReference type="AlphaFoldDB" id="A0A371IVZ6"/>
<keyword evidence="3" id="KW-0663">Pyridoxal phosphate</keyword>
<keyword evidence="4" id="KW-0456">Lyase</keyword>
<dbReference type="Gene3D" id="3.30.470.10">
    <property type="match status" value="1"/>
</dbReference>
<dbReference type="GO" id="GO:0005829">
    <property type="term" value="C:cytosol"/>
    <property type="evidence" value="ECO:0007669"/>
    <property type="project" value="TreeGrafter"/>
</dbReference>
<keyword evidence="5" id="KW-1185">Reference proteome</keyword>
<dbReference type="SUPFAM" id="SSF56752">
    <property type="entry name" value="D-aminoacid aminotransferase-like PLP-dependent enzymes"/>
    <property type="match status" value="1"/>
</dbReference>
<proteinExistence type="inferred from homology"/>
<dbReference type="EMBL" id="NOJZ02000001">
    <property type="protein sequence ID" value="RDY24638.1"/>
    <property type="molecule type" value="Genomic_DNA"/>
</dbReference>
<organism evidence="4 5">
    <name type="scientific">Romboutsia maritimum</name>
    <dbReference type="NCBI Taxonomy" id="2020948"/>
    <lineage>
        <taxon>Bacteria</taxon>
        <taxon>Bacillati</taxon>
        <taxon>Bacillota</taxon>
        <taxon>Clostridia</taxon>
        <taxon>Peptostreptococcales</taxon>
        <taxon>Peptostreptococcaceae</taxon>
        <taxon>Romboutsia</taxon>
    </lineage>
</organism>
<dbReference type="PANTHER" id="PTHR42743:SF11">
    <property type="entry name" value="AMINODEOXYCHORISMATE LYASE"/>
    <property type="match status" value="1"/>
</dbReference>
<reference evidence="4 5" key="1">
    <citation type="journal article" date="2017" name="Genome Announc.">
        <title>Draft Genome Sequence of Romboutsia maritimum sp. nov. Strain CCRI-22766(T), Isolated from Coastal Estuarine Mud.</title>
        <authorList>
            <person name="Maheux A.F."/>
            <person name="Boudreau D.K."/>
            <person name="Berube E."/>
            <person name="Boissinot M."/>
            <person name="Raymond F."/>
            <person name="Brodeur S."/>
            <person name="Corbeil J."/>
            <person name="Brightwell G."/>
            <person name="Broda D."/>
            <person name="Omar R.F."/>
            <person name="Bergeron M.G."/>
        </authorList>
    </citation>
    <scope>NUCLEOTIDE SEQUENCE [LARGE SCALE GENOMIC DNA]</scope>
    <source>
        <strain evidence="4 5">CCRI-22766</strain>
    </source>
</reference>
<evidence type="ECO:0000256" key="2">
    <source>
        <dbReference type="ARBA" id="ARBA00009320"/>
    </source>
</evidence>
<dbReference type="GO" id="GO:0016829">
    <property type="term" value="F:lyase activity"/>
    <property type="evidence" value="ECO:0007669"/>
    <property type="project" value="UniProtKB-KW"/>
</dbReference>
<evidence type="ECO:0000313" key="4">
    <source>
        <dbReference type="EMBL" id="RDY24638.1"/>
    </source>
</evidence>
<comment type="cofactor">
    <cofactor evidence="1">
        <name>pyridoxal 5'-phosphate</name>
        <dbReference type="ChEBI" id="CHEBI:597326"/>
    </cofactor>
</comment>
<dbReference type="CDD" id="cd00449">
    <property type="entry name" value="PLPDE_IV"/>
    <property type="match status" value="1"/>
</dbReference>
<dbReference type="InterPro" id="IPR001544">
    <property type="entry name" value="Aminotrans_IV"/>
</dbReference>
<dbReference type="InterPro" id="IPR036038">
    <property type="entry name" value="Aminotransferase-like"/>
</dbReference>
<dbReference type="OrthoDB" id="9805628at2"/>
<evidence type="ECO:0000256" key="3">
    <source>
        <dbReference type="ARBA" id="ARBA00022898"/>
    </source>
</evidence>
<accession>A0A371IVZ6</accession>
<dbReference type="GO" id="GO:0008652">
    <property type="term" value="P:amino acid biosynthetic process"/>
    <property type="evidence" value="ECO:0007669"/>
    <property type="project" value="UniProtKB-ARBA"/>
</dbReference>
<dbReference type="Pfam" id="PF01063">
    <property type="entry name" value="Aminotran_4"/>
    <property type="match status" value="1"/>
</dbReference>
<dbReference type="RefSeq" id="WP_095405002.1">
    <property type="nucleotide sequence ID" value="NZ_NOJZ02000001.1"/>
</dbReference>
<evidence type="ECO:0000256" key="1">
    <source>
        <dbReference type="ARBA" id="ARBA00001933"/>
    </source>
</evidence>
<comment type="caution">
    <text evidence="4">The sequence shown here is derived from an EMBL/GenBank/DDBJ whole genome shotgun (WGS) entry which is preliminary data.</text>
</comment>
<dbReference type="Proteomes" id="UP000243494">
    <property type="component" value="Unassembled WGS sequence"/>
</dbReference>
<sequence>MKSDVSFDSSLSKFGIGLFETIRVDKNILDLNLHIDRLYNSISELNLDISYDRKFIEDKIVEYVYKNKICNKALRLTVFDEGYNISVRNIPYDEKSYKSGFKLNISPIKRGYSILYRHKTTNYFENIYTKNYASKQGFNDGIFIDINGVVLECSMSNIFFIKNNTIFTPHQELPILNGTMKKRILDICGELNIKLIQKKIQIFEIKDFDFVFVTNSLMRVMKVTQIETKKYDDSNEIFDKILTCI</sequence>
<dbReference type="InterPro" id="IPR043131">
    <property type="entry name" value="BCAT-like_N"/>
</dbReference>
<dbReference type="Gene3D" id="3.20.10.10">
    <property type="entry name" value="D-amino Acid Aminotransferase, subunit A, domain 2"/>
    <property type="match status" value="1"/>
</dbReference>
<dbReference type="GO" id="GO:0046394">
    <property type="term" value="P:carboxylic acid biosynthetic process"/>
    <property type="evidence" value="ECO:0007669"/>
    <property type="project" value="UniProtKB-ARBA"/>
</dbReference>
<protein>
    <submittedName>
        <fullName evidence="4">Aminodeoxychorismate lyase</fullName>
    </submittedName>
</protein>
<dbReference type="InterPro" id="IPR050571">
    <property type="entry name" value="Class-IV_PLP-Dep_Aminotrnsfr"/>
</dbReference>